<dbReference type="RefSeq" id="WP_116243651.1">
    <property type="nucleotide sequence ID" value="NZ_QUAB01000048.1"/>
</dbReference>
<reference evidence="4 5" key="1">
    <citation type="submission" date="2018-08" db="EMBL/GenBank/DDBJ databases">
        <title>Isolation, diversity and antifungal activity of Actinobacteria from cow dung.</title>
        <authorList>
            <person name="Ling L."/>
        </authorList>
    </citation>
    <scope>NUCLEOTIDE SEQUENCE [LARGE SCALE GENOMIC DNA]</scope>
    <source>
        <strain evidence="4 5">NEAU-LLE</strain>
    </source>
</reference>
<keyword evidence="2" id="KW-0560">Oxidoreductase</keyword>
<organism evidence="4 5">
    <name type="scientific">Microbacterium bovistercoris</name>
    <dbReference type="NCBI Taxonomy" id="2293570"/>
    <lineage>
        <taxon>Bacteria</taxon>
        <taxon>Bacillati</taxon>
        <taxon>Actinomycetota</taxon>
        <taxon>Actinomycetes</taxon>
        <taxon>Micrococcales</taxon>
        <taxon>Microbacteriaceae</taxon>
        <taxon>Microbacterium</taxon>
    </lineage>
</organism>
<dbReference type="InterPro" id="IPR020904">
    <property type="entry name" value="Sc_DH/Rdtase_CS"/>
</dbReference>
<accession>A0A371NR72</accession>
<protein>
    <submittedName>
        <fullName evidence="4">SDR family NAD(P)-dependent oxidoreductase</fullName>
    </submittedName>
</protein>
<dbReference type="GO" id="GO:0016616">
    <property type="term" value="F:oxidoreductase activity, acting on the CH-OH group of donors, NAD or NADP as acceptor"/>
    <property type="evidence" value="ECO:0007669"/>
    <property type="project" value="UniProtKB-ARBA"/>
</dbReference>
<gene>
    <name evidence="4" type="ORF">DY023_17730</name>
</gene>
<dbReference type="Gene3D" id="3.40.50.720">
    <property type="entry name" value="NAD(P)-binding Rossmann-like Domain"/>
    <property type="match status" value="1"/>
</dbReference>
<evidence type="ECO:0000313" key="4">
    <source>
        <dbReference type="EMBL" id="REJ04135.1"/>
    </source>
</evidence>
<dbReference type="SUPFAM" id="SSF51735">
    <property type="entry name" value="NAD(P)-binding Rossmann-fold domains"/>
    <property type="match status" value="1"/>
</dbReference>
<dbReference type="PRINTS" id="PR00080">
    <property type="entry name" value="SDRFAMILY"/>
</dbReference>
<dbReference type="FunFam" id="3.40.50.720:FF:000047">
    <property type="entry name" value="NADP-dependent L-serine/L-allo-threonine dehydrogenase"/>
    <property type="match status" value="1"/>
</dbReference>
<name>A0A371NR72_9MICO</name>
<comment type="similarity">
    <text evidence="1 3">Belongs to the short-chain dehydrogenases/reductases (SDR) family.</text>
</comment>
<evidence type="ECO:0000256" key="3">
    <source>
        <dbReference type="RuleBase" id="RU000363"/>
    </source>
</evidence>
<proteinExistence type="inferred from homology"/>
<evidence type="ECO:0000313" key="5">
    <source>
        <dbReference type="Proteomes" id="UP000262172"/>
    </source>
</evidence>
<evidence type="ECO:0000256" key="2">
    <source>
        <dbReference type="ARBA" id="ARBA00023002"/>
    </source>
</evidence>
<dbReference type="Proteomes" id="UP000262172">
    <property type="component" value="Unassembled WGS sequence"/>
</dbReference>
<sequence>MILDQRIAVVTGASSGIGAATARLLASRGAKVALLARRTDRLDALADEIVAAGGDALAVAADTTDPITLAAAAERIGATYGAADLIVNNAGVMLPSAIQARNTTDWRREVDVNVSGVLNVIDAFLPGLLEAAASGRPADLVNMSSMTSHVVFPYMAVYNATKAAVSHLSRTMRTELGPQGVRVTVVEPAMTATELQGHVVDEGINAWVAQAREAFTWLDPNDVAEVVAFTTSRPAHVTLSQVVVYPTRQA</sequence>
<dbReference type="EMBL" id="QUAB01000048">
    <property type="protein sequence ID" value="REJ04135.1"/>
    <property type="molecule type" value="Genomic_DNA"/>
</dbReference>
<evidence type="ECO:0000256" key="1">
    <source>
        <dbReference type="ARBA" id="ARBA00006484"/>
    </source>
</evidence>
<dbReference type="PANTHER" id="PTHR43669:SF3">
    <property type="entry name" value="ALCOHOL DEHYDROGENASE, PUTATIVE (AFU_ORTHOLOGUE AFUA_3G03445)-RELATED"/>
    <property type="match status" value="1"/>
</dbReference>
<dbReference type="PANTHER" id="PTHR43669">
    <property type="entry name" value="5-KETO-D-GLUCONATE 5-REDUCTASE"/>
    <property type="match status" value="1"/>
</dbReference>
<dbReference type="Pfam" id="PF00106">
    <property type="entry name" value="adh_short"/>
    <property type="match status" value="1"/>
</dbReference>
<dbReference type="OrthoDB" id="9792003at2"/>
<dbReference type="AlphaFoldDB" id="A0A371NR72"/>
<keyword evidence="5" id="KW-1185">Reference proteome</keyword>
<dbReference type="PROSITE" id="PS00061">
    <property type="entry name" value="ADH_SHORT"/>
    <property type="match status" value="1"/>
</dbReference>
<dbReference type="PRINTS" id="PR00081">
    <property type="entry name" value="GDHRDH"/>
</dbReference>
<comment type="caution">
    <text evidence="4">The sequence shown here is derived from an EMBL/GenBank/DDBJ whole genome shotgun (WGS) entry which is preliminary data.</text>
</comment>
<dbReference type="InterPro" id="IPR002347">
    <property type="entry name" value="SDR_fam"/>
</dbReference>
<dbReference type="InterPro" id="IPR036291">
    <property type="entry name" value="NAD(P)-bd_dom_sf"/>
</dbReference>